<dbReference type="Proteomes" id="UP001501594">
    <property type="component" value="Unassembled WGS sequence"/>
</dbReference>
<dbReference type="RefSeq" id="WP_344794124.1">
    <property type="nucleotide sequence ID" value="NZ_BAABAU010000001.1"/>
</dbReference>
<evidence type="ECO:0000313" key="2">
    <source>
        <dbReference type="EMBL" id="GAA4265606.1"/>
    </source>
</evidence>
<dbReference type="EMBL" id="BAABAU010000001">
    <property type="protein sequence ID" value="GAA4265606.1"/>
    <property type="molecule type" value="Genomic_DNA"/>
</dbReference>
<evidence type="ECO:0000256" key="1">
    <source>
        <dbReference type="SAM" id="Phobius"/>
    </source>
</evidence>
<name>A0ABP8E052_9MICO</name>
<protein>
    <submittedName>
        <fullName evidence="2">Uncharacterized protein</fullName>
    </submittedName>
</protein>
<accession>A0ABP8E052</accession>
<keyword evidence="1" id="KW-0472">Membrane</keyword>
<reference evidence="3" key="1">
    <citation type="journal article" date="2019" name="Int. J. Syst. Evol. Microbiol.">
        <title>The Global Catalogue of Microorganisms (GCM) 10K type strain sequencing project: providing services to taxonomists for standard genome sequencing and annotation.</title>
        <authorList>
            <consortium name="The Broad Institute Genomics Platform"/>
            <consortium name="The Broad Institute Genome Sequencing Center for Infectious Disease"/>
            <person name="Wu L."/>
            <person name="Ma J."/>
        </authorList>
    </citation>
    <scope>NUCLEOTIDE SEQUENCE [LARGE SCALE GENOMIC DNA]</scope>
    <source>
        <strain evidence="3">JCM 17442</strain>
    </source>
</reference>
<keyword evidence="1" id="KW-1133">Transmembrane helix</keyword>
<comment type="caution">
    <text evidence="2">The sequence shown here is derived from an EMBL/GenBank/DDBJ whole genome shotgun (WGS) entry which is preliminary data.</text>
</comment>
<feature type="transmembrane region" description="Helical" evidence="1">
    <location>
        <begin position="45"/>
        <end position="65"/>
    </location>
</feature>
<keyword evidence="3" id="KW-1185">Reference proteome</keyword>
<proteinExistence type="predicted"/>
<gene>
    <name evidence="2" type="ORF">GCM10022256_12180</name>
</gene>
<evidence type="ECO:0000313" key="3">
    <source>
        <dbReference type="Proteomes" id="UP001501594"/>
    </source>
</evidence>
<organism evidence="2 3">
    <name type="scientific">Frondihabitans peucedani</name>
    <dbReference type="NCBI Taxonomy" id="598626"/>
    <lineage>
        <taxon>Bacteria</taxon>
        <taxon>Bacillati</taxon>
        <taxon>Actinomycetota</taxon>
        <taxon>Actinomycetes</taxon>
        <taxon>Micrococcales</taxon>
        <taxon>Microbacteriaceae</taxon>
        <taxon>Frondihabitans</taxon>
    </lineage>
</organism>
<sequence>MTPLIIALLVAAVILLVVVQGVARHRRLTSREAAGQTTLPRSTWYVFGAACAFFLFAVFVLPHLLRR</sequence>
<keyword evidence="1" id="KW-0812">Transmembrane</keyword>